<evidence type="ECO:0000259" key="1">
    <source>
        <dbReference type="Pfam" id="PF01968"/>
    </source>
</evidence>
<dbReference type="Pfam" id="PF20906">
    <property type="entry name" value="S-Me-THD_C"/>
    <property type="match status" value="1"/>
</dbReference>
<dbReference type="Pfam" id="PF06032">
    <property type="entry name" value="S-Me-THD_N"/>
    <property type="match status" value="1"/>
</dbReference>
<evidence type="ECO:0000259" key="4">
    <source>
        <dbReference type="Pfam" id="PF20906"/>
    </source>
</evidence>
<dbReference type="Pfam" id="PF05378">
    <property type="entry name" value="Hydant_A_N"/>
    <property type="match status" value="1"/>
</dbReference>
<evidence type="ECO:0000259" key="3">
    <source>
        <dbReference type="Pfam" id="PF06032"/>
    </source>
</evidence>
<dbReference type="GO" id="GO:0016787">
    <property type="term" value="F:hydrolase activity"/>
    <property type="evidence" value="ECO:0007669"/>
    <property type="project" value="InterPro"/>
</dbReference>
<dbReference type="InterPro" id="IPR027479">
    <property type="entry name" value="S-Me-THD_N_sf"/>
</dbReference>
<organism evidence="5 6">
    <name type="scientific">Sarocladium strictum</name>
    <name type="common">Black bundle disease fungus</name>
    <name type="synonym">Acremonium strictum</name>
    <dbReference type="NCBI Taxonomy" id="5046"/>
    <lineage>
        <taxon>Eukaryota</taxon>
        <taxon>Fungi</taxon>
        <taxon>Dikarya</taxon>
        <taxon>Ascomycota</taxon>
        <taxon>Pezizomycotina</taxon>
        <taxon>Sordariomycetes</taxon>
        <taxon>Hypocreomycetidae</taxon>
        <taxon>Hypocreales</taxon>
        <taxon>Sarocladiaceae</taxon>
        <taxon>Sarocladium</taxon>
    </lineage>
</organism>
<evidence type="ECO:0008006" key="7">
    <source>
        <dbReference type="Google" id="ProtNLM"/>
    </source>
</evidence>
<feature type="domain" description="S-Me-THD-like C-terminal" evidence="4">
    <location>
        <begin position="770"/>
        <end position="982"/>
    </location>
</feature>
<dbReference type="AlphaFoldDB" id="A0AA39GD46"/>
<dbReference type="FunFam" id="3.40.1610.10:FF:000001">
    <property type="entry name" value="Hydantoinase, putative"/>
    <property type="match status" value="1"/>
</dbReference>
<dbReference type="Gene3D" id="3.30.420.40">
    <property type="match status" value="1"/>
</dbReference>
<dbReference type="SUPFAM" id="SSF53067">
    <property type="entry name" value="Actin-like ATPase domain"/>
    <property type="match status" value="2"/>
</dbReference>
<feature type="domain" description="Hydantoinase/oxoprolinase N-terminal" evidence="2">
    <location>
        <begin position="11"/>
        <end position="190"/>
    </location>
</feature>
<dbReference type="InterPro" id="IPR010318">
    <property type="entry name" value="S-Me-THD_N"/>
</dbReference>
<proteinExistence type="predicted"/>
<dbReference type="Gene3D" id="3.40.1610.10">
    <property type="entry name" value="CV3147-like domain"/>
    <property type="match status" value="1"/>
</dbReference>
<dbReference type="InterPro" id="IPR048350">
    <property type="entry name" value="S-Me-THD-like_C"/>
</dbReference>
<dbReference type="Proteomes" id="UP001175261">
    <property type="component" value="Unassembled WGS sequence"/>
</dbReference>
<dbReference type="InterPro" id="IPR045079">
    <property type="entry name" value="Oxoprolinase-like"/>
</dbReference>
<dbReference type="InterPro" id="IPR002821">
    <property type="entry name" value="Hydantoinase_A"/>
</dbReference>
<evidence type="ECO:0000313" key="6">
    <source>
        <dbReference type="Proteomes" id="UP001175261"/>
    </source>
</evidence>
<dbReference type="InterPro" id="IPR008040">
    <property type="entry name" value="Hydant_A_N"/>
</dbReference>
<dbReference type="InterPro" id="IPR024071">
    <property type="entry name" value="S-Me-THD_C_sf"/>
</dbReference>
<keyword evidence="6" id="KW-1185">Reference proteome</keyword>
<sequence length="997" mass="106152">MTSQRGLNAVRIGIDVGGTNTDAVVLDTSLHATPTRGVLAFHKVPTTPDPSDGIRQALEAVLFKLPVPHPKISCVAIGTTAFLNSVIQRDARFLDRVAVLRLSKSFLRDVPPFSGWPKDLAALIHGYVGYIDGGLTIDGSEEAPVNVDQVIEQCSNIRKIGIRTIVITGIYSPIDVNHHQEDTVRRIILQHFPDARVVCSHEVANIGFLERENTAILNATILRHARRTIRSFHKAISELGLRSCPLYLTQNDGTLLDVNAAAKLPIRTFSSGVTNTMRGAAFLSGRGVDALAGESAVVVDIGGTTTDVGVLLPSGVPRQASAYVSVAGVNVNYTMPYTHSIGLGGGSIVRQVGSHTHVGPDSVGHNIDRSLVLGGDTCSAMDIAVASGYAAIGDADHVRSLDAALVQGARERIQSLLEKAIDAVKTSPELIRVYMTGGGSVIAPSTLKGVLEVVKLPFFDVCNAVGAACAKVGATFDAIQPATSKTHSEISAAAEAIAIARAVENGAIRDTVVTTKVEVIPIPYLENQVRVVVAAMGDLDLARLGERKVEIDAILHEEEGQRHEQSQIAPSHMTANIGESETNHSSYRPNIIHRAAKVGREWLISRTDLNYIADGCYVLGCAGGGNPEAGKMQLQHMLAAGETIRVIEVSTLDAAASVYWGGRMGTPAAIAERLQAHETVDAMRALMNHLGETSFDAVMGLEIGGSNGLEALLCGSSRFFDRPVLDADFMGRANPMCWQITLTVHRPGEFVPCAIDSGDGQTMIMTRSKSDESVDKPLRGALVEMGSLVGLAGRPTTVGIVRQHAVKNTVSLAWRIGRAIALAEEDVSIAQAADRIIAEVGGLDSAKVLFRGKITAVERTLHKGHSVGVLHIAHASMDESTGSEATRDVAVGGILKIPFINENILAEHHAEDGTVKVLATVPDLIALLDTQTGRAVGVPEYKYGCHVTVMALTCSPRWTETPRGLEIGGPRSYGYDIEYKPIGKYTEPRSVLEEFGS</sequence>
<protein>
    <recommendedName>
        <fullName evidence="7">Hydantoinase/oxoprolinase</fullName>
    </recommendedName>
</protein>
<dbReference type="Pfam" id="PF01968">
    <property type="entry name" value="Hydantoinase_A"/>
    <property type="match status" value="1"/>
</dbReference>
<dbReference type="InterPro" id="IPR043129">
    <property type="entry name" value="ATPase_NBD"/>
</dbReference>
<evidence type="ECO:0000313" key="5">
    <source>
        <dbReference type="EMBL" id="KAK0384966.1"/>
    </source>
</evidence>
<dbReference type="EMBL" id="JAPDFR010000007">
    <property type="protein sequence ID" value="KAK0384966.1"/>
    <property type="molecule type" value="Genomic_DNA"/>
</dbReference>
<comment type="caution">
    <text evidence="5">The sequence shown here is derived from an EMBL/GenBank/DDBJ whole genome shotgun (WGS) entry which is preliminary data.</text>
</comment>
<gene>
    <name evidence="5" type="ORF">NLU13_7444</name>
</gene>
<feature type="domain" description="S-Me-THD N-terminal" evidence="3">
    <location>
        <begin position="607"/>
        <end position="766"/>
    </location>
</feature>
<dbReference type="Gene3D" id="2.40.390.10">
    <property type="entry name" value="CV3147-like"/>
    <property type="match status" value="1"/>
</dbReference>
<dbReference type="SUPFAM" id="SSF160991">
    <property type="entry name" value="CV3147-like"/>
    <property type="match status" value="1"/>
</dbReference>
<dbReference type="PANTHER" id="PTHR11365:SF10">
    <property type="entry name" value="HYDANTOINASE_OXOPROLINASE"/>
    <property type="match status" value="1"/>
</dbReference>
<name>A0AA39GD46_SARSR</name>
<reference evidence="5" key="1">
    <citation type="submission" date="2022-10" db="EMBL/GenBank/DDBJ databases">
        <title>Determination and structural analysis of whole genome sequence of Sarocladium strictum F4-1.</title>
        <authorList>
            <person name="Hu L."/>
            <person name="Jiang Y."/>
        </authorList>
    </citation>
    <scope>NUCLEOTIDE SEQUENCE</scope>
    <source>
        <strain evidence="5">F4-1</strain>
    </source>
</reference>
<evidence type="ECO:0000259" key="2">
    <source>
        <dbReference type="Pfam" id="PF05378"/>
    </source>
</evidence>
<dbReference type="PANTHER" id="PTHR11365">
    <property type="entry name" value="5-OXOPROLINASE RELATED"/>
    <property type="match status" value="1"/>
</dbReference>
<accession>A0AA39GD46</accession>
<feature type="domain" description="Hydantoinase A/oxoprolinase" evidence="1">
    <location>
        <begin position="211"/>
        <end position="388"/>
    </location>
</feature>